<dbReference type="Gene3D" id="3.30.70.1450">
    <property type="entry name" value="Regulator of K+ conductance, C-terminal domain"/>
    <property type="match status" value="1"/>
</dbReference>
<evidence type="ECO:0000313" key="4">
    <source>
        <dbReference type="Proteomes" id="UP000215145"/>
    </source>
</evidence>
<dbReference type="PROSITE" id="PS51202">
    <property type="entry name" value="RCK_C"/>
    <property type="match status" value="1"/>
</dbReference>
<evidence type="ECO:0000313" key="3">
    <source>
        <dbReference type="EMBL" id="OXM13515.1"/>
    </source>
</evidence>
<feature type="domain" description="RCK C-terminal" evidence="2">
    <location>
        <begin position="147"/>
        <end position="234"/>
    </location>
</feature>
<evidence type="ECO:0000256" key="1">
    <source>
        <dbReference type="SAM" id="Phobius"/>
    </source>
</evidence>
<accession>A0A229NUV5</accession>
<protein>
    <recommendedName>
        <fullName evidence="2">RCK C-terminal domain-containing protein</fullName>
    </recommendedName>
</protein>
<dbReference type="GO" id="GO:0006813">
    <property type="term" value="P:potassium ion transport"/>
    <property type="evidence" value="ECO:0007669"/>
    <property type="project" value="InterPro"/>
</dbReference>
<comment type="caution">
    <text evidence="3">The sequence shown here is derived from an EMBL/GenBank/DDBJ whole genome shotgun (WGS) entry which is preliminary data.</text>
</comment>
<dbReference type="SUPFAM" id="SSF116726">
    <property type="entry name" value="TrkA C-terminal domain-like"/>
    <property type="match status" value="1"/>
</dbReference>
<keyword evidence="4" id="KW-1185">Reference proteome</keyword>
<dbReference type="InterPro" id="IPR006037">
    <property type="entry name" value="RCK_C"/>
</dbReference>
<organism evidence="3 4">
    <name type="scientific">Paenibacillus herberti</name>
    <dbReference type="NCBI Taxonomy" id="1619309"/>
    <lineage>
        <taxon>Bacteria</taxon>
        <taxon>Bacillati</taxon>
        <taxon>Bacillota</taxon>
        <taxon>Bacilli</taxon>
        <taxon>Bacillales</taxon>
        <taxon>Paenibacillaceae</taxon>
        <taxon>Paenibacillus</taxon>
    </lineage>
</organism>
<sequence>MPLGRREGHPILGFLFILIYFILILLVLRISTVLLVMTGLEPSQSSFQAVSMLTGAGFTTSESELILRHPVRRRIGMVLILFGAFSLAVLISVISSLLSENPHLTLMISIALMLAVVLVSLRIPSVNRKVSRWITSRLPSHTEGGPMPMEELADDERNEDVVGLHIASDSALIGKKLRELLPEGEEVVPLVIKRDGGKIRRNVSDTVLEEGDFILLYGDESIIESKFCVKLGNHGMVTGKE</sequence>
<feature type="transmembrane region" description="Helical" evidence="1">
    <location>
        <begin position="79"/>
        <end position="98"/>
    </location>
</feature>
<keyword evidence="1" id="KW-0472">Membrane</keyword>
<feature type="transmembrane region" description="Helical" evidence="1">
    <location>
        <begin position="104"/>
        <end position="123"/>
    </location>
</feature>
<dbReference type="OrthoDB" id="369355at2"/>
<dbReference type="Pfam" id="PF02080">
    <property type="entry name" value="TrkA_C"/>
    <property type="match status" value="1"/>
</dbReference>
<evidence type="ECO:0000259" key="2">
    <source>
        <dbReference type="PROSITE" id="PS51202"/>
    </source>
</evidence>
<dbReference type="GO" id="GO:0008324">
    <property type="term" value="F:monoatomic cation transmembrane transporter activity"/>
    <property type="evidence" value="ECO:0007669"/>
    <property type="project" value="InterPro"/>
</dbReference>
<keyword evidence="1" id="KW-1133">Transmembrane helix</keyword>
<gene>
    <name evidence="3" type="ORF">CGZ75_20970</name>
</gene>
<reference evidence="3 4" key="1">
    <citation type="submission" date="2017-07" db="EMBL/GenBank/DDBJ databases">
        <title>Paenibacillus herberti R33 genome sequencing and assembly.</title>
        <authorList>
            <person name="Su W."/>
        </authorList>
    </citation>
    <scope>NUCLEOTIDE SEQUENCE [LARGE SCALE GENOMIC DNA]</scope>
    <source>
        <strain evidence="3 4">R33</strain>
    </source>
</reference>
<proteinExistence type="predicted"/>
<dbReference type="AlphaFoldDB" id="A0A229NUV5"/>
<keyword evidence="1" id="KW-0812">Transmembrane</keyword>
<dbReference type="InterPro" id="IPR036721">
    <property type="entry name" value="RCK_C_sf"/>
</dbReference>
<feature type="transmembrane region" description="Helical" evidence="1">
    <location>
        <begin position="12"/>
        <end position="37"/>
    </location>
</feature>
<dbReference type="EMBL" id="NMUQ01000003">
    <property type="protein sequence ID" value="OXM13515.1"/>
    <property type="molecule type" value="Genomic_DNA"/>
</dbReference>
<dbReference type="Proteomes" id="UP000215145">
    <property type="component" value="Unassembled WGS sequence"/>
</dbReference>
<name>A0A229NUV5_9BACL</name>